<sequence length="444" mass="47679">MTWLKCTLIAIGLLLGMALILPYFIAFNDYIPDIEKAISTELKEPVSIKNIRFSPLPRPHLTVDGISVGTNEDIKLNKVVLIPDIFSLLQSPIVIKSIEINSPIISQQAFSKVLELSKTNADPASQKSSPVRVENIHFINALIKFGKVNFGPFDSRIDLNNDGKLVEASIKTSDEALSISIKPDQSSYLIDVYAKQWILPIEPPLLLDELNIKGVATSNDVKLSKINAKLYDGSASGSISLSWFKEYKLNGNLDINQVEMQKIASMLSSKTHFSGKLEAKPIFSASANTADQLINSLHLVTPFKVQSGVLYGVDIQKAATSIIKSGSTGGETRFDKLSGQLVMAHNSYHFTQLKIASGTLAVDGNVNISAKKELSGRINAQVKAVGISTEVPLNVTGTVESPLLYPTGATIAGAALGTAIMGPGVGTSVGAKVGGWVDNMFGRK</sequence>
<gene>
    <name evidence="1" type="ordered locus">M301_1742</name>
</gene>
<dbReference type="GO" id="GO:0090313">
    <property type="term" value="P:regulation of protein targeting to membrane"/>
    <property type="evidence" value="ECO:0007669"/>
    <property type="project" value="TreeGrafter"/>
</dbReference>
<name>D7DJ85_METV0</name>
<keyword evidence="2" id="KW-1185">Reference proteome</keyword>
<dbReference type="KEGG" id="meh:M301_1742"/>
<evidence type="ECO:0000313" key="1">
    <source>
        <dbReference type="EMBL" id="ADI30120.1"/>
    </source>
</evidence>
<reference evidence="1 2" key="2">
    <citation type="journal article" date="2011" name="J. Bacteriol.">
        <title>Genomes of three methylotrophs from a single niche uncover genetic and metabolic divergence of Methylophilaceae.</title>
        <authorList>
            <person name="Lapidus A."/>
            <person name="Clum A."/>
            <person name="Labutti K."/>
            <person name="Kaluzhnaya M.G."/>
            <person name="Lim S."/>
            <person name="Beck D.A."/>
            <person name="Glavina Del Rio T."/>
            <person name="Nolan M."/>
            <person name="Mavromatis K."/>
            <person name="Huntemann M."/>
            <person name="Lucas S."/>
            <person name="Lidstrom M.E."/>
            <person name="Ivanova N."/>
            <person name="Chistoserdova L."/>
        </authorList>
    </citation>
    <scope>NUCLEOTIDE SEQUENCE [LARGE SCALE GENOMIC DNA]</scope>
    <source>
        <strain evidence="1 2">301</strain>
    </source>
</reference>
<dbReference type="AlphaFoldDB" id="D7DJ85"/>
<dbReference type="Proteomes" id="UP000000383">
    <property type="component" value="Chromosome"/>
</dbReference>
<dbReference type="EMBL" id="CP002056">
    <property type="protein sequence ID" value="ADI30120.1"/>
    <property type="molecule type" value="Genomic_DNA"/>
</dbReference>
<accession>D7DJ85</accession>
<dbReference type="GO" id="GO:0005886">
    <property type="term" value="C:plasma membrane"/>
    <property type="evidence" value="ECO:0007669"/>
    <property type="project" value="TreeGrafter"/>
</dbReference>
<dbReference type="PANTHER" id="PTHR30441:SF8">
    <property type="entry name" value="DUF748 DOMAIN-CONTAINING PROTEIN"/>
    <property type="match status" value="1"/>
</dbReference>
<organism evidence="1 2">
    <name type="scientific">Methylotenera versatilis (strain 301)</name>
    <dbReference type="NCBI Taxonomy" id="666681"/>
    <lineage>
        <taxon>Bacteria</taxon>
        <taxon>Pseudomonadati</taxon>
        <taxon>Pseudomonadota</taxon>
        <taxon>Betaproteobacteria</taxon>
        <taxon>Nitrosomonadales</taxon>
        <taxon>Methylophilaceae</taxon>
        <taxon>Methylotenera</taxon>
    </lineage>
</organism>
<protein>
    <recommendedName>
        <fullName evidence="3">AsmA family protein</fullName>
    </recommendedName>
</protein>
<dbReference type="HOGENOM" id="CLU_621000_0_0_4"/>
<evidence type="ECO:0000313" key="2">
    <source>
        <dbReference type="Proteomes" id="UP000000383"/>
    </source>
</evidence>
<reference evidence="2" key="1">
    <citation type="submission" date="2010-05" db="EMBL/GenBank/DDBJ databases">
        <title>Complete sequence of Methylotenera sp. 301.</title>
        <authorList>
            <person name="Lucas S."/>
            <person name="Copeland A."/>
            <person name="Lapidus A."/>
            <person name="Cheng J.-F."/>
            <person name="Bruce D."/>
            <person name="Goodwin L."/>
            <person name="Pitluck S."/>
            <person name="Clum A."/>
            <person name="Land M."/>
            <person name="Hauser L."/>
            <person name="Kyrpides N."/>
            <person name="Ivanova N."/>
            <person name="Chistoservova L."/>
            <person name="Kalyuzhnaya M."/>
            <person name="Woyke T."/>
        </authorList>
    </citation>
    <scope>NUCLEOTIDE SEQUENCE [LARGE SCALE GENOMIC DNA]</scope>
    <source>
        <strain evidence="2">301</strain>
    </source>
</reference>
<evidence type="ECO:0008006" key="3">
    <source>
        <dbReference type="Google" id="ProtNLM"/>
    </source>
</evidence>
<dbReference type="eggNOG" id="COG2982">
    <property type="taxonomic scope" value="Bacteria"/>
</dbReference>
<dbReference type="PANTHER" id="PTHR30441">
    <property type="entry name" value="DUF748 DOMAIN-CONTAINING PROTEIN"/>
    <property type="match status" value="1"/>
</dbReference>
<dbReference type="RefSeq" id="WP_013148432.1">
    <property type="nucleotide sequence ID" value="NC_014207.1"/>
</dbReference>
<dbReference type="STRING" id="666681.M301_1742"/>
<dbReference type="InterPro" id="IPR052894">
    <property type="entry name" value="AsmA-related"/>
</dbReference>
<proteinExistence type="predicted"/>